<dbReference type="EMBL" id="JBHSBL010000019">
    <property type="protein sequence ID" value="MFC4068484.1"/>
    <property type="molecule type" value="Genomic_DNA"/>
</dbReference>
<reference evidence="6" key="1">
    <citation type="journal article" date="2019" name="Int. J. Syst. Evol. Microbiol.">
        <title>The Global Catalogue of Microorganisms (GCM) 10K type strain sequencing project: providing services to taxonomists for standard genome sequencing and annotation.</title>
        <authorList>
            <consortium name="The Broad Institute Genomics Platform"/>
            <consortium name="The Broad Institute Genome Sequencing Center for Infectious Disease"/>
            <person name="Wu L."/>
            <person name="Ma J."/>
        </authorList>
    </citation>
    <scope>NUCLEOTIDE SEQUENCE [LARGE SCALE GENOMIC DNA]</scope>
    <source>
        <strain evidence="6">TBRC 5832</strain>
    </source>
</reference>
<dbReference type="Gene3D" id="1.10.10.10">
    <property type="entry name" value="Winged helix-like DNA-binding domain superfamily/Winged helix DNA-binding domain"/>
    <property type="match status" value="1"/>
</dbReference>
<dbReference type="Gene3D" id="3.40.630.30">
    <property type="match status" value="1"/>
</dbReference>
<organism evidence="5 6">
    <name type="scientific">Actinoplanes subglobosus</name>
    <dbReference type="NCBI Taxonomy" id="1547892"/>
    <lineage>
        <taxon>Bacteria</taxon>
        <taxon>Bacillati</taxon>
        <taxon>Actinomycetota</taxon>
        <taxon>Actinomycetes</taxon>
        <taxon>Micromonosporales</taxon>
        <taxon>Micromonosporaceae</taxon>
        <taxon>Actinoplanes</taxon>
    </lineage>
</organism>
<dbReference type="PANTHER" id="PTHR43877:SF2">
    <property type="entry name" value="AMINOALKYLPHOSPHONATE N-ACETYLTRANSFERASE-RELATED"/>
    <property type="match status" value="1"/>
</dbReference>
<evidence type="ECO:0000313" key="5">
    <source>
        <dbReference type="EMBL" id="MFC4068484.1"/>
    </source>
</evidence>
<evidence type="ECO:0000259" key="4">
    <source>
        <dbReference type="PROSITE" id="PS51186"/>
    </source>
</evidence>
<keyword evidence="6" id="KW-1185">Reference proteome</keyword>
<comment type="caution">
    <text evidence="5">The sequence shown here is derived from an EMBL/GenBank/DDBJ whole genome shotgun (WGS) entry which is preliminary data.</text>
</comment>
<feature type="region of interest" description="Disordered" evidence="3">
    <location>
        <begin position="287"/>
        <end position="317"/>
    </location>
</feature>
<evidence type="ECO:0000256" key="2">
    <source>
        <dbReference type="ARBA" id="ARBA00023315"/>
    </source>
</evidence>
<evidence type="ECO:0000313" key="6">
    <source>
        <dbReference type="Proteomes" id="UP001595867"/>
    </source>
</evidence>
<evidence type="ECO:0000256" key="1">
    <source>
        <dbReference type="ARBA" id="ARBA00022679"/>
    </source>
</evidence>
<dbReference type="InterPro" id="IPR036390">
    <property type="entry name" value="WH_DNA-bd_sf"/>
</dbReference>
<dbReference type="InterPro" id="IPR036388">
    <property type="entry name" value="WH-like_DNA-bd_sf"/>
</dbReference>
<keyword evidence="1 5" id="KW-0808">Transferase</keyword>
<dbReference type="GO" id="GO:0016746">
    <property type="term" value="F:acyltransferase activity"/>
    <property type="evidence" value="ECO:0007669"/>
    <property type="project" value="UniProtKB-KW"/>
</dbReference>
<dbReference type="SUPFAM" id="SSF46785">
    <property type="entry name" value="Winged helix' DNA-binding domain"/>
    <property type="match status" value="1"/>
</dbReference>
<dbReference type="RefSeq" id="WP_378069381.1">
    <property type="nucleotide sequence ID" value="NZ_JBHSBL010000019.1"/>
</dbReference>
<dbReference type="PROSITE" id="PS51186">
    <property type="entry name" value="GNAT"/>
    <property type="match status" value="1"/>
</dbReference>
<keyword evidence="2 5" id="KW-0012">Acyltransferase</keyword>
<sequence length="317" mass="34339">MEVEQIARVRDFNRYYTQRLGMLTDRFLGQDRPFGQARLLFEIGDGVSRLGELRDRLDLDPGYLHRQLRDLADQQLVHLGDDTAELTHAGRRERADLEARSNAGIAALLGELTAGQRDRLIGAQEEIRRVLRAAAVIVDRVPPSSPVARGCLARYAAELDAMFPEGFDASTLTRPQDVTGTQLLALEEGVPVGCGLWIRLGPGVAEIRHLWVAPEARGLGLGRKLLGRLEVDAAARGITTVRLGTHPLLTEALALYRTAGYDDIGGYSDIPYNQLAFEKALVSRDAAGPGTGRAAGTRRSPSASASRLGAAASASRR</sequence>
<accession>A0ABV8J0A8</accession>
<dbReference type="InterPro" id="IPR016181">
    <property type="entry name" value="Acyl_CoA_acyltransferase"/>
</dbReference>
<evidence type="ECO:0000256" key="3">
    <source>
        <dbReference type="SAM" id="MobiDB-lite"/>
    </source>
</evidence>
<dbReference type="SUPFAM" id="SSF55729">
    <property type="entry name" value="Acyl-CoA N-acyltransferases (Nat)"/>
    <property type="match status" value="1"/>
</dbReference>
<name>A0ABV8J0A8_9ACTN</name>
<gene>
    <name evidence="5" type="ORF">ACFO0C_26445</name>
</gene>
<dbReference type="PANTHER" id="PTHR43877">
    <property type="entry name" value="AMINOALKYLPHOSPHONATE N-ACETYLTRANSFERASE-RELATED-RELATED"/>
    <property type="match status" value="1"/>
</dbReference>
<proteinExistence type="predicted"/>
<feature type="domain" description="N-acetyltransferase" evidence="4">
    <location>
        <begin position="142"/>
        <end position="282"/>
    </location>
</feature>
<dbReference type="InterPro" id="IPR050832">
    <property type="entry name" value="Bact_Acetyltransf"/>
</dbReference>
<protein>
    <submittedName>
        <fullName evidence="5">GNAT family N-acetyltransferase</fullName>
        <ecNumber evidence="5">2.3.1.-</ecNumber>
    </submittedName>
</protein>
<dbReference type="Pfam" id="PF00583">
    <property type="entry name" value="Acetyltransf_1"/>
    <property type="match status" value="1"/>
</dbReference>
<dbReference type="Proteomes" id="UP001595867">
    <property type="component" value="Unassembled WGS sequence"/>
</dbReference>
<dbReference type="InterPro" id="IPR000182">
    <property type="entry name" value="GNAT_dom"/>
</dbReference>
<dbReference type="EC" id="2.3.1.-" evidence="5"/>